<accession>A0ABQ9TLW1</accession>
<comment type="caution">
    <text evidence="2">The sequence shown here is derived from an EMBL/GenBank/DDBJ whole genome shotgun (WGS) entry which is preliminary data.</text>
</comment>
<protein>
    <submittedName>
        <fullName evidence="2">Uncharacterized protein</fullName>
    </submittedName>
</protein>
<dbReference type="EMBL" id="JASSZA010000021">
    <property type="protein sequence ID" value="KAK2085723.1"/>
    <property type="molecule type" value="Genomic_DNA"/>
</dbReference>
<name>A0ABQ9TLW1_SAGOE</name>
<evidence type="ECO:0000313" key="2">
    <source>
        <dbReference type="EMBL" id="KAK2085723.1"/>
    </source>
</evidence>
<feature type="signal peptide" evidence="1">
    <location>
        <begin position="1"/>
        <end position="16"/>
    </location>
</feature>
<keyword evidence="1" id="KW-0732">Signal</keyword>
<gene>
    <name evidence="2" type="ORF">P7K49_037023</name>
</gene>
<feature type="chain" id="PRO_5046104875" evidence="1">
    <location>
        <begin position="17"/>
        <end position="117"/>
    </location>
</feature>
<evidence type="ECO:0000313" key="3">
    <source>
        <dbReference type="Proteomes" id="UP001266305"/>
    </source>
</evidence>
<organism evidence="2 3">
    <name type="scientific">Saguinus oedipus</name>
    <name type="common">Cotton-top tamarin</name>
    <name type="synonym">Oedipomidas oedipus</name>
    <dbReference type="NCBI Taxonomy" id="9490"/>
    <lineage>
        <taxon>Eukaryota</taxon>
        <taxon>Metazoa</taxon>
        <taxon>Chordata</taxon>
        <taxon>Craniata</taxon>
        <taxon>Vertebrata</taxon>
        <taxon>Euteleostomi</taxon>
        <taxon>Mammalia</taxon>
        <taxon>Eutheria</taxon>
        <taxon>Euarchontoglires</taxon>
        <taxon>Primates</taxon>
        <taxon>Haplorrhini</taxon>
        <taxon>Platyrrhini</taxon>
        <taxon>Cebidae</taxon>
        <taxon>Callitrichinae</taxon>
        <taxon>Saguinus</taxon>
    </lineage>
</organism>
<dbReference type="Proteomes" id="UP001266305">
    <property type="component" value="Unassembled WGS sequence"/>
</dbReference>
<proteinExistence type="predicted"/>
<keyword evidence="3" id="KW-1185">Reference proteome</keyword>
<evidence type="ECO:0000256" key="1">
    <source>
        <dbReference type="SAM" id="SignalP"/>
    </source>
</evidence>
<reference evidence="2 3" key="1">
    <citation type="submission" date="2023-05" db="EMBL/GenBank/DDBJ databases">
        <title>B98-5 Cell Line De Novo Hybrid Assembly: An Optical Mapping Approach.</title>
        <authorList>
            <person name="Kananen K."/>
            <person name="Auerbach J.A."/>
            <person name="Kautto E."/>
            <person name="Blachly J.S."/>
        </authorList>
    </citation>
    <scope>NUCLEOTIDE SEQUENCE [LARGE SCALE GENOMIC DNA]</scope>
    <source>
        <strain evidence="2">B95-8</strain>
        <tissue evidence="2">Cell line</tissue>
    </source>
</reference>
<sequence length="117" mass="12769">MWAYLAWLLLCCGCRGINQSPLSSGDTVVFKDGQYWIRGRTSVDIIKTGGYKVSALEVERHLLAHPSITGAQPDLHRGGWARRQVLTSTAAFWRIADEAELPVMLASAPCPGRGTQG</sequence>
<dbReference type="SUPFAM" id="SSF56801">
    <property type="entry name" value="Acetyl-CoA synthetase-like"/>
    <property type="match status" value="1"/>
</dbReference>